<sequence>MFHHVKTADNPTDLASRGVLPKVLKDSSLWWNGPSWMVHPLERWPREEVGEEVQKRFTSNNYEQAKKLVVRMVQFEVSQKEIEKWGLVHGADGLRKSLGRLRWSQSRIMNFPYFICKGRIAELIVKQYHEEMFHASANLTWVKSLRENRGRSFWSSVGKERDSSKALGGFIYVPNHKSHSYGSNEENVC</sequence>
<dbReference type="Proteomes" id="UP000267606">
    <property type="component" value="Unassembled WGS sequence"/>
</dbReference>
<dbReference type="STRING" id="387005.A0A183I573"/>
<dbReference type="AlphaFoldDB" id="A0A183I573"/>
<dbReference type="WBParaSite" id="OFLC_0001489601-mRNA-1">
    <property type="protein sequence ID" value="OFLC_0001489601-mRNA-1"/>
    <property type="gene ID" value="OFLC_0001489601"/>
</dbReference>
<name>A0A183I573_9BILA</name>
<evidence type="ECO:0000313" key="3">
    <source>
        <dbReference type="WBParaSite" id="OFLC_0001489601-mRNA-1"/>
    </source>
</evidence>
<keyword evidence="2" id="KW-1185">Reference proteome</keyword>
<gene>
    <name evidence="1" type="ORF">OFLC_LOCUS14885</name>
</gene>
<proteinExistence type="predicted"/>
<evidence type="ECO:0000313" key="1">
    <source>
        <dbReference type="EMBL" id="VDP19413.1"/>
    </source>
</evidence>
<reference evidence="3" key="1">
    <citation type="submission" date="2016-06" db="UniProtKB">
        <authorList>
            <consortium name="WormBaseParasite"/>
        </authorList>
    </citation>
    <scope>IDENTIFICATION</scope>
</reference>
<dbReference type="EMBL" id="UZAJ01041320">
    <property type="protein sequence ID" value="VDP19413.1"/>
    <property type="molecule type" value="Genomic_DNA"/>
</dbReference>
<organism evidence="3">
    <name type="scientific">Onchocerca flexuosa</name>
    <dbReference type="NCBI Taxonomy" id="387005"/>
    <lineage>
        <taxon>Eukaryota</taxon>
        <taxon>Metazoa</taxon>
        <taxon>Ecdysozoa</taxon>
        <taxon>Nematoda</taxon>
        <taxon>Chromadorea</taxon>
        <taxon>Rhabditida</taxon>
        <taxon>Spirurina</taxon>
        <taxon>Spiruromorpha</taxon>
        <taxon>Filarioidea</taxon>
        <taxon>Onchocercidae</taxon>
        <taxon>Onchocerca</taxon>
    </lineage>
</organism>
<protein>
    <submittedName>
        <fullName evidence="3">Reverse transcriptase</fullName>
    </submittedName>
</protein>
<accession>A0A183I573</accession>
<evidence type="ECO:0000313" key="2">
    <source>
        <dbReference type="Proteomes" id="UP000267606"/>
    </source>
</evidence>
<reference evidence="1 2" key="2">
    <citation type="submission" date="2018-11" db="EMBL/GenBank/DDBJ databases">
        <authorList>
            <consortium name="Pathogen Informatics"/>
        </authorList>
    </citation>
    <scope>NUCLEOTIDE SEQUENCE [LARGE SCALE GENOMIC DNA]</scope>
</reference>